<keyword evidence="1" id="KW-0805">Transcription regulation</keyword>
<evidence type="ECO:0000259" key="4">
    <source>
        <dbReference type="PROSITE" id="PS50921"/>
    </source>
</evidence>
<dbReference type="EMBL" id="CP094298">
    <property type="protein sequence ID" value="UNZ08025.1"/>
    <property type="molecule type" value="Genomic_DNA"/>
</dbReference>
<feature type="compositionally biased region" description="Basic and acidic residues" evidence="3">
    <location>
        <begin position="29"/>
        <end position="41"/>
    </location>
</feature>
<dbReference type="Gene3D" id="3.30.450.40">
    <property type="match status" value="1"/>
</dbReference>
<evidence type="ECO:0000256" key="3">
    <source>
        <dbReference type="SAM" id="MobiDB-lite"/>
    </source>
</evidence>
<accession>A0ABY3ZEY8</accession>
<evidence type="ECO:0000256" key="1">
    <source>
        <dbReference type="ARBA" id="ARBA00023015"/>
    </source>
</evidence>
<organism evidence="5 6">
    <name type="scientific">Streptomyces rimosus subsp. rimosus</name>
    <dbReference type="NCBI Taxonomy" id="132474"/>
    <lineage>
        <taxon>Bacteria</taxon>
        <taxon>Bacillati</taxon>
        <taxon>Actinomycetota</taxon>
        <taxon>Actinomycetes</taxon>
        <taxon>Kitasatosporales</taxon>
        <taxon>Streptomycetaceae</taxon>
        <taxon>Streptomyces</taxon>
    </lineage>
</organism>
<keyword evidence="2" id="KW-0804">Transcription</keyword>
<dbReference type="Proteomes" id="UP000829494">
    <property type="component" value="Chromosome"/>
</dbReference>
<proteinExistence type="predicted"/>
<reference evidence="5 6" key="1">
    <citation type="submission" date="2022-03" db="EMBL/GenBank/DDBJ databases">
        <title>Complete genome of Streptomyces rimosus ssp. rimosus R7 (=ATCC 10970).</title>
        <authorList>
            <person name="Beganovic S."/>
            <person name="Ruckert C."/>
            <person name="Busche T."/>
            <person name="Kalinowski J."/>
            <person name="Wittmann C."/>
        </authorList>
    </citation>
    <scope>NUCLEOTIDE SEQUENCE [LARGE SCALE GENOMIC DNA]</scope>
    <source>
        <strain evidence="5 6">R7</strain>
    </source>
</reference>
<dbReference type="Gene3D" id="1.10.10.10">
    <property type="entry name" value="Winged helix-like DNA-binding domain superfamily/Winged helix DNA-binding domain"/>
    <property type="match status" value="1"/>
</dbReference>
<dbReference type="RefSeq" id="WP_003981452.1">
    <property type="nucleotide sequence ID" value="NZ_CP043497.1"/>
</dbReference>
<dbReference type="SUPFAM" id="SSF55781">
    <property type="entry name" value="GAF domain-like"/>
    <property type="match status" value="1"/>
</dbReference>
<dbReference type="InterPro" id="IPR036388">
    <property type="entry name" value="WH-like_DNA-bd_sf"/>
</dbReference>
<evidence type="ECO:0000313" key="5">
    <source>
        <dbReference type="EMBL" id="UNZ08025.1"/>
    </source>
</evidence>
<keyword evidence="6" id="KW-1185">Reference proteome</keyword>
<protein>
    <submittedName>
        <fullName evidence="5">ANTAR domain protein</fullName>
    </submittedName>
</protein>
<evidence type="ECO:0000256" key="2">
    <source>
        <dbReference type="ARBA" id="ARBA00023163"/>
    </source>
</evidence>
<dbReference type="InterPro" id="IPR029016">
    <property type="entry name" value="GAF-like_dom_sf"/>
</dbReference>
<name>A0ABY3ZEY8_STRRM</name>
<dbReference type="SMART" id="SM01012">
    <property type="entry name" value="ANTAR"/>
    <property type="match status" value="1"/>
</dbReference>
<feature type="region of interest" description="Disordered" evidence="3">
    <location>
        <begin position="1"/>
        <end position="41"/>
    </location>
</feature>
<dbReference type="GeneID" id="66852829"/>
<sequence>MQDPEDSPSSAYVPDAAAVAPSANGGPDGSRDDSPEDDRQAELDRLRREVRDLRGKLVAHPLVSQAQGMLQERYRLPDAESAFELMKRCSQQHNLKLRALASAVVSVPRPDDDRGLWFPGRSGRMPPALRFLPGHRPDKVNRSTVLKQVLHQALTVTDTTMADLQSLEPAIGLRMEQHRGLSEEFLDYFAVVEEGTPCSLAARRRVRVLSDVSTDRTLSEPAREMILAVGSRTVHSIPMLSAAGRTVGVYSLHLPGRHQELTRAEATALDGMGAEAGRWLDWHQRTIMLDALEELHRHGTVLRGRPRRRPTD</sequence>
<feature type="domain" description="ANTAR" evidence="4">
    <location>
        <begin position="43"/>
        <end position="105"/>
    </location>
</feature>
<evidence type="ECO:0000313" key="6">
    <source>
        <dbReference type="Proteomes" id="UP000829494"/>
    </source>
</evidence>
<gene>
    <name evidence="5" type="ORF">SRIMR7_38295</name>
</gene>
<dbReference type="InterPro" id="IPR005561">
    <property type="entry name" value="ANTAR"/>
</dbReference>
<dbReference type="PROSITE" id="PS50921">
    <property type="entry name" value="ANTAR"/>
    <property type="match status" value="1"/>
</dbReference>
<dbReference type="Pfam" id="PF03861">
    <property type="entry name" value="ANTAR"/>
    <property type="match status" value="1"/>
</dbReference>